<name>A0A177WVZ2_BATDL</name>
<dbReference type="OrthoDB" id="2129101at2759"/>
<keyword evidence="4 7" id="KW-1133">Transmembrane helix</keyword>
<reference evidence="10 11" key="2">
    <citation type="submission" date="2016-05" db="EMBL/GenBank/DDBJ databases">
        <title>Lineage-specific infection strategies underlie the spectrum of fungal disease in amphibians.</title>
        <authorList>
            <person name="Cuomo C.A."/>
            <person name="Farrer R.A."/>
            <person name="James T."/>
            <person name="Longcore J."/>
            <person name="Birren B."/>
        </authorList>
    </citation>
    <scope>NUCLEOTIDE SEQUENCE [LARGE SCALE GENOMIC DNA]</scope>
    <source>
        <strain evidence="10 11">JEL423</strain>
    </source>
</reference>
<keyword evidence="3 7" id="KW-0812">Transmembrane</keyword>
<dbReference type="PANTHER" id="PTHR31247">
    <property type="entry name" value="TRANSMEMBRANE PROTEIN 198 FAMILY MEMBER"/>
    <property type="match status" value="1"/>
</dbReference>
<feature type="transmembrane region" description="Helical" evidence="7">
    <location>
        <begin position="199"/>
        <end position="219"/>
    </location>
</feature>
<reference evidence="10 11" key="1">
    <citation type="submission" date="2006-10" db="EMBL/GenBank/DDBJ databases">
        <title>The Genome Sequence of Batrachochytrium dendrobatidis JEL423.</title>
        <authorList>
            <consortium name="The Broad Institute Genome Sequencing Platform"/>
            <person name="Birren B."/>
            <person name="Lander E."/>
            <person name="Galagan J."/>
            <person name="Cuomo C."/>
            <person name="Devon K."/>
            <person name="Jaffe D."/>
            <person name="Butler J."/>
            <person name="Alvarez P."/>
            <person name="Gnerre S."/>
            <person name="Grabherr M."/>
            <person name="Kleber M."/>
            <person name="Mauceli E."/>
            <person name="Brockman W."/>
            <person name="Young S."/>
            <person name="LaButti K."/>
            <person name="Sykes S."/>
            <person name="DeCaprio D."/>
            <person name="Crawford M."/>
            <person name="Koehrsen M."/>
            <person name="Engels R."/>
            <person name="Montgomery P."/>
            <person name="Pearson M."/>
            <person name="Howarth C."/>
            <person name="Larson L."/>
            <person name="White J."/>
            <person name="O'Leary S."/>
            <person name="Kodira C."/>
            <person name="Zeng Q."/>
            <person name="Yandava C."/>
            <person name="Alvarado L."/>
            <person name="Longcore J."/>
            <person name="James T."/>
        </authorList>
    </citation>
    <scope>NUCLEOTIDE SEQUENCE [LARGE SCALE GENOMIC DNA]</scope>
    <source>
        <strain evidence="10 11">JEL423</strain>
    </source>
</reference>
<evidence type="ECO:0000259" key="9">
    <source>
        <dbReference type="Pfam" id="PF13886"/>
    </source>
</evidence>
<feature type="transmembrane region" description="Helical" evidence="7">
    <location>
        <begin position="141"/>
        <end position="161"/>
    </location>
</feature>
<keyword evidence="5 7" id="KW-0472">Membrane</keyword>
<evidence type="ECO:0000256" key="2">
    <source>
        <dbReference type="ARBA" id="ARBA00006244"/>
    </source>
</evidence>
<dbReference type="AlphaFoldDB" id="A0A177WVZ2"/>
<dbReference type="InterPro" id="IPR040236">
    <property type="entry name" value="TMEM198"/>
</dbReference>
<dbReference type="Proteomes" id="UP000077115">
    <property type="component" value="Unassembled WGS sequence"/>
</dbReference>
<feature type="transmembrane region" description="Helical" evidence="7">
    <location>
        <begin position="253"/>
        <end position="273"/>
    </location>
</feature>
<comment type="similarity">
    <text evidence="2">Belongs to the TMEM198 family.</text>
</comment>
<feature type="chain" id="PRO_5008078029" description="Transmembrane protein 198" evidence="8">
    <location>
        <begin position="30"/>
        <end position="341"/>
    </location>
</feature>
<evidence type="ECO:0000256" key="4">
    <source>
        <dbReference type="ARBA" id="ARBA00022989"/>
    </source>
</evidence>
<keyword evidence="8" id="KW-0732">Signal</keyword>
<dbReference type="Pfam" id="PF13886">
    <property type="entry name" value="TM7S3_TM198"/>
    <property type="match status" value="1"/>
</dbReference>
<evidence type="ECO:0000256" key="6">
    <source>
        <dbReference type="ARBA" id="ARBA00049737"/>
    </source>
</evidence>
<feature type="transmembrane region" description="Helical" evidence="7">
    <location>
        <begin position="299"/>
        <end position="318"/>
    </location>
</feature>
<feature type="signal peptide" evidence="8">
    <location>
        <begin position="1"/>
        <end position="29"/>
    </location>
</feature>
<comment type="subcellular location">
    <subcellularLocation>
        <location evidence="1">Membrane</location>
        <topology evidence="1">Multi-pass membrane protein</topology>
    </subcellularLocation>
</comment>
<dbReference type="VEuPathDB" id="FungiDB:BDEG_26935"/>
<dbReference type="eggNOG" id="ENOG502S6N0">
    <property type="taxonomic scope" value="Eukaryota"/>
</dbReference>
<organism evidence="10 11">
    <name type="scientific">Batrachochytrium dendrobatidis (strain JEL423)</name>
    <dbReference type="NCBI Taxonomy" id="403673"/>
    <lineage>
        <taxon>Eukaryota</taxon>
        <taxon>Fungi</taxon>
        <taxon>Fungi incertae sedis</taxon>
        <taxon>Chytridiomycota</taxon>
        <taxon>Chytridiomycota incertae sedis</taxon>
        <taxon>Chytridiomycetes</taxon>
        <taxon>Rhizophydiales</taxon>
        <taxon>Rhizophydiales incertae sedis</taxon>
        <taxon>Batrachochytrium</taxon>
    </lineage>
</organism>
<feature type="transmembrane region" description="Helical" evidence="7">
    <location>
        <begin position="173"/>
        <end position="192"/>
    </location>
</feature>
<feature type="domain" description="TM7S3/TM198-like" evidence="9">
    <location>
        <begin position="120"/>
        <end position="317"/>
    </location>
</feature>
<dbReference type="EMBL" id="DS022310">
    <property type="protein sequence ID" value="OAJ43590.1"/>
    <property type="molecule type" value="Genomic_DNA"/>
</dbReference>
<evidence type="ECO:0000313" key="10">
    <source>
        <dbReference type="EMBL" id="OAJ43590.1"/>
    </source>
</evidence>
<accession>A0A177WVZ2</accession>
<evidence type="ECO:0000256" key="3">
    <source>
        <dbReference type="ARBA" id="ARBA00022692"/>
    </source>
</evidence>
<evidence type="ECO:0000256" key="5">
    <source>
        <dbReference type="ARBA" id="ARBA00023136"/>
    </source>
</evidence>
<feature type="transmembrane region" description="Helical" evidence="7">
    <location>
        <begin position="115"/>
        <end position="134"/>
    </location>
</feature>
<dbReference type="PANTHER" id="PTHR31247:SF5">
    <property type="entry name" value="DUF4203 DOMAIN-CONTAINING PROTEIN"/>
    <property type="match status" value="1"/>
</dbReference>
<evidence type="ECO:0000256" key="8">
    <source>
        <dbReference type="SAM" id="SignalP"/>
    </source>
</evidence>
<dbReference type="InterPro" id="IPR025256">
    <property type="entry name" value="TM7S3/TM198-like_dom"/>
</dbReference>
<protein>
    <recommendedName>
        <fullName evidence="6">Transmembrane protein 198</fullName>
    </recommendedName>
</protein>
<gene>
    <name evidence="10" type="ORF">BDEG_26935</name>
</gene>
<evidence type="ECO:0000313" key="11">
    <source>
        <dbReference type="Proteomes" id="UP000077115"/>
    </source>
</evidence>
<feature type="transmembrane region" description="Helical" evidence="7">
    <location>
        <begin position="231"/>
        <end position="248"/>
    </location>
</feature>
<sequence>MARIIPNIPTASSFTVLLLALLFSSIVSAVNSTATPAYGAPKPTDATIQDSVYGATTSHQKNIVAPWPSSVSKEHPNFTVSDHPAMMMDGAMALANYSSPADGPHLVDFFNINPYNIATAVILILSGISFAFNGHRMFRSMLFIAGFYVFSIVTLVVIGVLESRNYITLGSNQEWIVFTACIIGGLIGGGIFQCLWKLSFMFIGAMLGVALASFILQFSFSSALQTTPGRYIFFSAMAIVGAILVQLFEVPLLIVSTAVVGSGSFFVGIDFFVKSGFGQAVYNTIFQQAIVPASSNAEYIMMGMFVFVALLGMMVQFYHVRNGSVSSASPYTNRKNYVSSV</sequence>
<proteinExistence type="inferred from homology"/>
<dbReference type="GO" id="GO:0005886">
    <property type="term" value="C:plasma membrane"/>
    <property type="evidence" value="ECO:0007669"/>
    <property type="project" value="TreeGrafter"/>
</dbReference>
<evidence type="ECO:0000256" key="7">
    <source>
        <dbReference type="SAM" id="Phobius"/>
    </source>
</evidence>
<dbReference type="STRING" id="403673.A0A177WVZ2"/>
<evidence type="ECO:0000256" key="1">
    <source>
        <dbReference type="ARBA" id="ARBA00004141"/>
    </source>
</evidence>